<dbReference type="PANTHER" id="PTHR33361">
    <property type="entry name" value="GLR0591 PROTEIN"/>
    <property type="match status" value="1"/>
</dbReference>
<evidence type="ECO:0000313" key="3">
    <source>
        <dbReference type="Proteomes" id="UP000001593"/>
    </source>
</evidence>
<evidence type="ECO:0000313" key="2">
    <source>
        <dbReference type="EMBL" id="EDO47486.1"/>
    </source>
</evidence>
<protein>
    <submittedName>
        <fullName evidence="2">Uncharacterized protein</fullName>
    </submittedName>
</protein>
<dbReference type="PANTHER" id="PTHR33361:SF2">
    <property type="entry name" value="DUF885 DOMAIN-CONTAINING PROTEIN"/>
    <property type="match status" value="1"/>
</dbReference>
<dbReference type="Proteomes" id="UP000001593">
    <property type="component" value="Unassembled WGS sequence"/>
</dbReference>
<accession>A7RLU7</accession>
<dbReference type="OMA" id="KATTANC"/>
<organism evidence="2 3">
    <name type="scientific">Nematostella vectensis</name>
    <name type="common">Starlet sea anemone</name>
    <dbReference type="NCBI Taxonomy" id="45351"/>
    <lineage>
        <taxon>Eukaryota</taxon>
        <taxon>Metazoa</taxon>
        <taxon>Cnidaria</taxon>
        <taxon>Anthozoa</taxon>
        <taxon>Hexacorallia</taxon>
        <taxon>Actiniaria</taxon>
        <taxon>Edwardsiidae</taxon>
        <taxon>Nematostella</taxon>
    </lineage>
</organism>
<proteinExistence type="predicted"/>
<evidence type="ECO:0000256" key="1">
    <source>
        <dbReference type="SAM" id="Phobius"/>
    </source>
</evidence>
<keyword evidence="1" id="KW-0812">Transmembrane</keyword>
<dbReference type="InParanoid" id="A7RLU7"/>
<dbReference type="InterPro" id="IPR010281">
    <property type="entry name" value="DUF885"/>
</dbReference>
<feature type="transmembrane region" description="Helical" evidence="1">
    <location>
        <begin position="24"/>
        <end position="48"/>
    </location>
</feature>
<dbReference type="HOGENOM" id="CLU_019486_0_0_1"/>
<dbReference type="Pfam" id="PF05960">
    <property type="entry name" value="DUF885"/>
    <property type="match status" value="1"/>
</dbReference>
<dbReference type="EMBL" id="DS469519">
    <property type="protein sequence ID" value="EDO47486.1"/>
    <property type="molecule type" value="Genomic_DNA"/>
</dbReference>
<dbReference type="AlphaFoldDB" id="A7RLU7"/>
<keyword evidence="1" id="KW-0472">Membrane</keyword>
<dbReference type="PhylomeDB" id="A7RLU7"/>
<keyword evidence="1" id="KW-1133">Transmembrane helix</keyword>
<keyword evidence="3" id="KW-1185">Reference proteome</keyword>
<sequence length="703" mass="80523">MNKQHGYELQLEASNTDKPKKSHALLVVGIAMLGTGLIVLVVGCVFIAQSSVCEQKDELYSAPCEFSPEATRAGLPQLLEEIKEEFFKHNQNSVAWKPDLVGVELTDYVKTRLNSILKKRYVSRYAPYDPTPLVIQERTDASLALLKKFKNLNVNQDLLKPRESKVIEQASHFLKHSFGVPYDGNYYAGDWLLGPNYFCWQPICYLDYDINAYAHHAVPRSYDDMQKVIDVITNHKAIFERYRYIPVTRRSLIDICTYQSYKYIPVTRRSLIDTGIVDHNVITSHKAIFDRYRQNMELGVRAGMVRSSTDCAAGAHAFKDRYRGLVMRGRASAALDEFYGKTLTRSGFLENLEKGVAERWRKEKNVSVNQSVKDALLQGFAQPLLDFVHFLDHVHSRHCPPDSVTSGLSELPLPYVWFDDRPNKSQATTGKLPTGEPLDGKQTYRRILSFFTTTDISPEEIYYEGKQQLEIFMPQVINIAKEITKISNETAAIPAFQALLDARDQWHNNMSFPPNESDAHAYRTCVDDASARVFCPRRWEAMRAWCDYIMEVMALIEPKIARLFYFTGIKATTANCPIEMQPHYNPANGAMYFAPSDGNCTKPTHFGMPFFLKEYGPKFQEWSVTGHEARPGHHIQMQGLKEHFRDACGGIMRWLDKQMSFIAFQEGWALYAENPILSHDTNLYEDNVLQRYGMLKWQVRGTP</sequence>
<gene>
    <name evidence="2" type="ORF">NEMVEDRAFT_v1g199003</name>
</gene>
<reference evidence="2 3" key="1">
    <citation type="journal article" date="2007" name="Science">
        <title>Sea anemone genome reveals ancestral eumetazoan gene repertoire and genomic organization.</title>
        <authorList>
            <person name="Putnam N.H."/>
            <person name="Srivastava M."/>
            <person name="Hellsten U."/>
            <person name="Dirks B."/>
            <person name="Chapman J."/>
            <person name="Salamov A."/>
            <person name="Terry A."/>
            <person name="Shapiro H."/>
            <person name="Lindquist E."/>
            <person name="Kapitonov V.V."/>
            <person name="Jurka J."/>
            <person name="Genikhovich G."/>
            <person name="Grigoriev I.V."/>
            <person name="Lucas S.M."/>
            <person name="Steele R.E."/>
            <person name="Finnerty J.R."/>
            <person name="Technau U."/>
            <person name="Martindale M.Q."/>
            <person name="Rokhsar D.S."/>
        </authorList>
    </citation>
    <scope>NUCLEOTIDE SEQUENCE [LARGE SCALE GENOMIC DNA]</scope>
    <source>
        <strain evidence="3">CH2 X CH6</strain>
    </source>
</reference>
<name>A7RLU7_NEMVE</name>